<dbReference type="EMBL" id="CM041551">
    <property type="protein sequence ID" value="KAI3355227.1"/>
    <property type="molecule type" value="Genomic_DNA"/>
</dbReference>
<evidence type="ECO:0000313" key="1">
    <source>
        <dbReference type="EMBL" id="KAI3355227.1"/>
    </source>
</evidence>
<accession>A0ACB8VHS8</accession>
<keyword evidence="2" id="KW-1185">Reference proteome</keyword>
<evidence type="ECO:0000313" key="2">
    <source>
        <dbReference type="Proteomes" id="UP000831701"/>
    </source>
</evidence>
<feature type="non-terminal residue" evidence="1">
    <location>
        <position position="128"/>
    </location>
</feature>
<gene>
    <name evidence="1" type="ORF">L3Q82_018083</name>
</gene>
<dbReference type="Proteomes" id="UP000831701">
    <property type="component" value="Chromosome 21"/>
</dbReference>
<reference evidence="1" key="1">
    <citation type="submission" date="2022-04" db="EMBL/GenBank/DDBJ databases">
        <title>Jade perch genome.</title>
        <authorList>
            <person name="Chao B."/>
        </authorList>
    </citation>
    <scope>NUCLEOTIDE SEQUENCE</scope>
    <source>
        <strain evidence="1">CB-2022</strain>
    </source>
</reference>
<comment type="caution">
    <text evidence="1">The sequence shown here is derived from an EMBL/GenBank/DDBJ whole genome shotgun (WGS) entry which is preliminary data.</text>
</comment>
<organism evidence="1 2">
    <name type="scientific">Scortum barcoo</name>
    <name type="common">barcoo grunter</name>
    <dbReference type="NCBI Taxonomy" id="214431"/>
    <lineage>
        <taxon>Eukaryota</taxon>
        <taxon>Metazoa</taxon>
        <taxon>Chordata</taxon>
        <taxon>Craniata</taxon>
        <taxon>Vertebrata</taxon>
        <taxon>Euteleostomi</taxon>
        <taxon>Actinopterygii</taxon>
        <taxon>Neopterygii</taxon>
        <taxon>Teleostei</taxon>
        <taxon>Neoteleostei</taxon>
        <taxon>Acanthomorphata</taxon>
        <taxon>Eupercaria</taxon>
        <taxon>Centrarchiformes</taxon>
        <taxon>Terapontoidei</taxon>
        <taxon>Terapontidae</taxon>
        <taxon>Scortum</taxon>
    </lineage>
</organism>
<sequence>MRAVARRFAVSVSVVSRAWRRYQETGQYIRRRGGGRRRATTQQQDRPLPPPLCKEEQEEHYARALQNDLQQATNVHVSAQTVRNRNRLHEGDVTESGDAVENVLLPATSSSMTGLAVGHSNGVGYFFG</sequence>
<name>A0ACB8VHS8_9TELE</name>
<protein>
    <submittedName>
        <fullName evidence="1">Uncharacterized protein</fullName>
    </submittedName>
</protein>
<proteinExistence type="predicted"/>